<evidence type="ECO:0000256" key="1">
    <source>
        <dbReference type="SAM" id="MobiDB-lite"/>
    </source>
</evidence>
<gene>
    <name evidence="3" type="ORF">Dda_2036</name>
</gene>
<keyword evidence="2" id="KW-0472">Membrane</keyword>
<evidence type="ECO:0000313" key="3">
    <source>
        <dbReference type="EMBL" id="KAJ6263472.1"/>
    </source>
</evidence>
<feature type="transmembrane region" description="Helical" evidence="2">
    <location>
        <begin position="12"/>
        <end position="35"/>
    </location>
</feature>
<feature type="transmembrane region" description="Helical" evidence="2">
    <location>
        <begin position="377"/>
        <end position="398"/>
    </location>
</feature>
<evidence type="ECO:0000256" key="2">
    <source>
        <dbReference type="SAM" id="Phobius"/>
    </source>
</evidence>
<dbReference type="AlphaFoldDB" id="A0AAD6J701"/>
<comment type="caution">
    <text evidence="3">The sequence shown here is derived from an EMBL/GenBank/DDBJ whole genome shotgun (WGS) entry which is preliminary data.</text>
</comment>
<dbReference type="EMBL" id="JAQGDS010000002">
    <property type="protein sequence ID" value="KAJ6263472.1"/>
    <property type="molecule type" value="Genomic_DNA"/>
</dbReference>
<keyword evidence="2" id="KW-0812">Transmembrane</keyword>
<proteinExistence type="predicted"/>
<feature type="compositionally biased region" description="Basic and acidic residues" evidence="1">
    <location>
        <begin position="51"/>
        <end position="61"/>
    </location>
</feature>
<name>A0AAD6J701_DREDA</name>
<organism evidence="3 4">
    <name type="scientific">Drechslerella dactyloides</name>
    <name type="common">Nematode-trapping fungus</name>
    <name type="synonym">Arthrobotrys dactyloides</name>
    <dbReference type="NCBI Taxonomy" id="74499"/>
    <lineage>
        <taxon>Eukaryota</taxon>
        <taxon>Fungi</taxon>
        <taxon>Dikarya</taxon>
        <taxon>Ascomycota</taxon>
        <taxon>Pezizomycotina</taxon>
        <taxon>Orbiliomycetes</taxon>
        <taxon>Orbiliales</taxon>
        <taxon>Orbiliaceae</taxon>
        <taxon>Drechslerella</taxon>
    </lineage>
</organism>
<reference evidence="3" key="1">
    <citation type="submission" date="2023-01" db="EMBL/GenBank/DDBJ databases">
        <title>The chitinases involved in constricting ring structure development in the nematode-trapping fungus Drechslerella dactyloides.</title>
        <authorList>
            <person name="Wang R."/>
            <person name="Zhang L."/>
            <person name="Tang P."/>
            <person name="Li S."/>
            <person name="Liang L."/>
        </authorList>
    </citation>
    <scope>NUCLEOTIDE SEQUENCE</scope>
    <source>
        <strain evidence="3">YMF1.00031</strain>
    </source>
</reference>
<accession>A0AAD6J701</accession>
<keyword evidence="4" id="KW-1185">Reference proteome</keyword>
<feature type="compositionally biased region" description="Pro residues" evidence="1">
    <location>
        <begin position="38"/>
        <end position="49"/>
    </location>
</feature>
<protein>
    <submittedName>
        <fullName evidence="3">Uncharacterized protein</fullName>
    </submittedName>
</protein>
<sequence>MNDYLDILSADIRVTVAVTAIVTALTVCVIDRLIWGPPSPPPPPGPPTKYRPQDESPTRPRDYIPMSYTYGGFRVLQWTNRFYVDLNDAGSFFEELRRYGMAGVAILPLGYDGWVTGPGRLFLVEHDAAQELLDIYRESNELPRIGSARRLAFIAVYPKGVKGAIFTTESPMLRAIVEPHPTWGEEVESSGQQPLDLDAHIMVETRSRTNGKGVPSALSEYVDERALRRNSRPNRQQPHAAQPLVEESAALSVSDRNTNISVTVELLPFDWTIIRCWYPRRVEVPYRPQHDSAWRADIEAAIYGEQVAVAPGSWAAKWRAIKAFCRLYQIYSTTAWSDPLPGYRGLAIEFDATLRPNLQVVESYCRRSVQVSVHVKMVPTVYLVLFVGVLVYIARTLLEL</sequence>
<evidence type="ECO:0000313" key="4">
    <source>
        <dbReference type="Proteomes" id="UP001221413"/>
    </source>
</evidence>
<keyword evidence="2" id="KW-1133">Transmembrane helix</keyword>
<dbReference type="Proteomes" id="UP001221413">
    <property type="component" value="Unassembled WGS sequence"/>
</dbReference>
<feature type="region of interest" description="Disordered" evidence="1">
    <location>
        <begin position="38"/>
        <end position="61"/>
    </location>
</feature>